<reference evidence="2" key="1">
    <citation type="journal article" date="2022" name="Nat. Commun.">
        <title>Chromosome evolution and the genetic basis of agronomically important traits in greater yam.</title>
        <authorList>
            <person name="Bredeson J.V."/>
            <person name="Lyons J.B."/>
            <person name="Oniyinde I.O."/>
            <person name="Okereke N.R."/>
            <person name="Kolade O."/>
            <person name="Nnabue I."/>
            <person name="Nwadili C.O."/>
            <person name="Hribova E."/>
            <person name="Parker M."/>
            <person name="Nwogha J."/>
            <person name="Shu S."/>
            <person name="Carlson J."/>
            <person name="Kariba R."/>
            <person name="Muthemba S."/>
            <person name="Knop K."/>
            <person name="Barton G.J."/>
            <person name="Sherwood A.V."/>
            <person name="Lopez-Montes A."/>
            <person name="Asiedu R."/>
            <person name="Jamnadass R."/>
            <person name="Muchugi A."/>
            <person name="Goodstein D."/>
            <person name="Egesi C.N."/>
            <person name="Featherston J."/>
            <person name="Asfaw A."/>
            <person name="Simpson G.G."/>
            <person name="Dolezel J."/>
            <person name="Hendre P.S."/>
            <person name="Van Deynze A."/>
            <person name="Kumar P.L."/>
            <person name="Obidiegwu J.E."/>
            <person name="Bhattacharjee R."/>
            <person name="Rokhsar D.S."/>
        </authorList>
    </citation>
    <scope>NUCLEOTIDE SEQUENCE [LARGE SCALE GENOMIC DNA]</scope>
    <source>
        <strain evidence="2">cv. TDa95/00328</strain>
    </source>
</reference>
<evidence type="ECO:0000313" key="1">
    <source>
        <dbReference type="EMBL" id="KAH7662811.1"/>
    </source>
</evidence>
<gene>
    <name evidence="1" type="ORF">IHE45_14G012400</name>
</gene>
<keyword evidence="2" id="KW-1185">Reference proteome</keyword>
<dbReference type="Proteomes" id="UP000827976">
    <property type="component" value="Chromosome 14"/>
</dbReference>
<organism evidence="1 2">
    <name type="scientific">Dioscorea alata</name>
    <name type="common">Purple yam</name>
    <dbReference type="NCBI Taxonomy" id="55571"/>
    <lineage>
        <taxon>Eukaryota</taxon>
        <taxon>Viridiplantae</taxon>
        <taxon>Streptophyta</taxon>
        <taxon>Embryophyta</taxon>
        <taxon>Tracheophyta</taxon>
        <taxon>Spermatophyta</taxon>
        <taxon>Magnoliopsida</taxon>
        <taxon>Liliopsida</taxon>
        <taxon>Dioscoreales</taxon>
        <taxon>Dioscoreaceae</taxon>
        <taxon>Dioscorea</taxon>
    </lineage>
</organism>
<accession>A0ACB7UPZ0</accession>
<comment type="caution">
    <text evidence="1">The sequence shown here is derived from an EMBL/GenBank/DDBJ whole genome shotgun (WGS) entry which is preliminary data.</text>
</comment>
<dbReference type="EMBL" id="CM037024">
    <property type="protein sequence ID" value="KAH7662811.1"/>
    <property type="molecule type" value="Genomic_DNA"/>
</dbReference>
<name>A0ACB7UPZ0_DIOAL</name>
<protein>
    <submittedName>
        <fullName evidence="1">PAX-interacting protein 1</fullName>
    </submittedName>
</protein>
<sequence length="1408" mass="154142">MDGGSWRSAGQGDAGGDPPAGDWRTQLQPEARQRIVNKIMETLERHLPIPASEGLNELKKIAVRFEEKIYTAATSQTDYLRKISLKMLSMETKTQNPAAINQSSLNPAGGNQSNVDPASLGMQSQGGNQGQSLPIGNQSSLQQPHLPQNLPNNTPGTSIQGSASLPTQMSTISGIPQSALPNGGQPSSLQNMSAISQTSVNNGVTSNNYAAAQRQMPGRQQPQASMQQQPQNQLIYKQQIQQLQLKQKLQHPSLLQPHMQQQQQQQQSLLQQNSLQSSQQPLMQMPSGISASQANIQQSQPTMMQTGPQSSLQQNQQSSGQQSIPSLLQQNPPSIVRQQHGQPNIHQQSTSLQQQASSVSQQPMLSSQQQQQLIGQQTNMSNMPQNQLLGQQNSSVPDLQQQQQQQQQQRLPGQQNNLLNMPQSQQMLNQQYMQSLQQQQQQLGSHNIALQQQQQQQHLGAQNNLSGLQQQQQQQQQQLSQSNLSGLQLQAQQQQLLVNQSGISNMQPHQRGGQSLQQNQTAVQQQTQQSSLTMLQSQSQQPQLQSSQQQLMPQIQNQAGQLQQLGMQQQGNPLQREMQQRYQPPGALMPSQNAIEQQKQFIQSQRLPEVSSSTSLDSTAQTGNAGVVDWQEEIYLKIKSMKELYLPELNELYQKLLLKFQQYESQNLLPHAKHSEQMEKMKSFKVMLERSISFLEIPKSSIQPALKEKLPLYQKQISTFLATNRKPRNLPLQSQFQPPGGHTQSTPQQQTSQVSQLQHHDSHVNQGQQMNLQGSVTSMPQASAASMPNGSMPVSTLGVPTAPQNMGSTLQPSPNVDQIQGNSFGSLQTASISSAQQSGVGALQNAMTTPPHTSMNTLPPSSVNSLQTNSNLFQQQHLKLQADSQQIKQMQQRQQLMFQQQQKQQLLQQQQQQQQQSGVQQQLLQQQKQQPNAQLPVHQMSQLHQMNEEMKMRQGAGIKPGLYQQHFQANARHAYYHPQLKTGTSFPISSPQNIQASSPQISQHSSPQVDQHAQLSLLSSLPKTGTPLQSTGSPFVVPSPSTPIAPSPITTDSEKPLSGITSLPTTSNMVHQQTTLTPTQPQSIAVGTPGISASPLLAEFTNSEANHPNISGNAAKSSATERPLERLIKVIQSLPPKDLSSAISDIGSVVCMTDRIAGSAPGNGSRAAVGEDLVAMTKCRLQARNFMSHDGNAITKKMKRHTSAMPLNAVSSVGSLDDSVKLLYNLDTSELESTATSSTKKQKVEVNLSLLEEIREINQQLIDTVVSISDEDIDSVAAATGSCEGTVVKCSFKGVALSSSLKSLFASAQVSPILPLRLLVPPSYPKTSPTVLDSLPVELSSQNSDDLSAKVKSRFSASLRCLSQPMSVKEMARTWDVCARKVIAEYAQQTGGGSFSSRYGAWENCVSA</sequence>
<proteinExistence type="predicted"/>
<evidence type="ECO:0000313" key="2">
    <source>
        <dbReference type="Proteomes" id="UP000827976"/>
    </source>
</evidence>